<reference evidence="2" key="1">
    <citation type="journal article" date="2020" name="Mol. Cell">
        <title>A Type I-F Anti-CRISPR Protein Inhibits the CRISPR-Cas Surveillance Complex by ADP-Ribosylation.</title>
        <authorList>
            <person name="Niu Y."/>
            <person name="Yang L."/>
            <person name="Gao T."/>
            <person name="Dong C."/>
            <person name="Zhang B."/>
            <person name="Yin P."/>
            <person name="Hopp A.K."/>
            <person name="Li D."/>
            <person name="Gan R."/>
            <person name="Wang H."/>
            <person name="Liu X."/>
            <person name="Cao X."/>
            <person name="Xie Y."/>
            <person name="Meng X."/>
            <person name="Deng H."/>
            <person name="Zhang X."/>
            <person name="Ren J."/>
            <person name="Hottiger M.O."/>
            <person name="Chen Z."/>
            <person name="Zhang Y."/>
            <person name="Liu X."/>
            <person name="Feng Y."/>
        </authorList>
    </citation>
    <scope>X-RAY CRYSTALLOGRAPHY (3.07 ANGSTROMS) IN COMPLEX WITH NAD(+)</scope>
</reference>
<feature type="binding site" evidence="2">
    <location>
        <position position="13"/>
    </location>
    <ligand>
        <name>NAD(+)</name>
        <dbReference type="ChEBI" id="CHEBI:57540"/>
    </ligand>
</feature>
<feature type="binding site" evidence="2">
    <location>
        <position position="14"/>
    </location>
    <ligand>
        <name>NAD(+)</name>
        <dbReference type="ChEBI" id="CHEBI:57540"/>
    </ligand>
</feature>
<dbReference type="AlphaFoldDB" id="A0A7M4DTV3"/>
<proteinExistence type="evidence at protein level"/>
<organism evidence="1">
    <name type="scientific">Pseudomonas aeruginosa</name>
    <dbReference type="NCBI Taxonomy" id="287"/>
    <lineage>
        <taxon>Bacteria</taxon>
        <taxon>Pseudomonadati</taxon>
        <taxon>Pseudomonadota</taxon>
        <taxon>Gammaproteobacteria</taxon>
        <taxon>Pseudomonadales</taxon>
        <taxon>Pseudomonadaceae</taxon>
        <taxon>Pseudomonas</taxon>
    </lineage>
</organism>
<feature type="binding site" evidence="2">
    <location>
        <position position="101"/>
    </location>
    <ligand>
        <name>NAD(+)</name>
        <dbReference type="ChEBI" id="CHEBI:57540"/>
    </ligand>
</feature>
<keyword evidence="2" id="KW-0547">Nucleotide-binding</keyword>
<dbReference type="SMR" id="A0A7M4DTV3"/>
<dbReference type="Pfam" id="PF26151">
    <property type="entry name" value="AcrIF11_ADP_ribosyl"/>
    <property type="match status" value="1"/>
</dbReference>
<feature type="binding site" evidence="2">
    <location>
        <position position="16"/>
    </location>
    <ligand>
        <name>NAD(+)</name>
        <dbReference type="ChEBI" id="CHEBI:57540"/>
    </ligand>
</feature>
<accession>A0A7M4DTV3</accession>
<evidence type="ECO:0000313" key="1">
    <source>
        <dbReference type="PDB" id="6KYF"/>
    </source>
</evidence>
<protein>
    <submittedName>
        <fullName evidence="1">AcrF11</fullName>
    </submittedName>
</protein>
<dbReference type="InterPro" id="IPR058829">
    <property type="entry name" value="AcrIF11-like"/>
</dbReference>
<sequence length="137" mass="14931">GPLGSMSMELFHGSYEEISEIRDSGVFGGLFGAHEKETALSHGETLHRIISPLPLTDYALNYEIESAWEVALDVAGGDENVAEAIMAKACESDSNDGWELQRLRGVLAVRLGYTSVEMEDEHGTTWLCLPGCTVEKI</sequence>
<evidence type="ECO:0007829" key="2">
    <source>
        <dbReference type="PDB" id="6KYF"/>
    </source>
</evidence>
<dbReference type="CDD" id="cd22580">
    <property type="entry name" value="AcrIF11"/>
    <property type="match status" value="1"/>
</dbReference>
<dbReference type="GO" id="GO:0000166">
    <property type="term" value="F:nucleotide binding"/>
    <property type="evidence" value="ECO:0007669"/>
    <property type="project" value="UniProtKB-KW"/>
</dbReference>
<name>A0A7M4DTV3_PSEAI</name>
<gene>
    <name evidence="1" type="ORF">NCTC11440_04410</name>
</gene>
<feature type="binding site" evidence="2">
    <location>
        <position position="120"/>
    </location>
    <ligand>
        <name>NAD(+)</name>
        <dbReference type="ChEBI" id="CHEBI:57540"/>
    </ligand>
</feature>
<keyword evidence="2" id="KW-0002">3D-structure</keyword>
<dbReference type="PDB" id="6KYF">
    <property type="method" value="X-ray"/>
    <property type="resolution" value="3.07 A"/>
    <property type="chains" value="A=1-137"/>
</dbReference>
<feature type="binding site" evidence="2">
    <location>
        <position position="22"/>
    </location>
    <ligand>
        <name>NAD(+)</name>
        <dbReference type="ChEBI" id="CHEBI:57540"/>
    </ligand>
</feature>